<dbReference type="Gene3D" id="3.90.25.10">
    <property type="entry name" value="UDP-galactose 4-epimerase, domain 1"/>
    <property type="match status" value="1"/>
</dbReference>
<reference evidence="2" key="1">
    <citation type="submission" date="2023-06" db="EMBL/GenBank/DDBJ databases">
        <title>Genomic of Agaribacillus aureum.</title>
        <authorList>
            <person name="Wang G."/>
        </authorList>
    </citation>
    <scope>NUCLEOTIDE SEQUENCE</scope>
    <source>
        <strain evidence="2">BMA12</strain>
    </source>
</reference>
<dbReference type="PANTHER" id="PTHR43162">
    <property type="match status" value="1"/>
</dbReference>
<evidence type="ECO:0000313" key="2">
    <source>
        <dbReference type="EMBL" id="MDN5212903.1"/>
    </source>
</evidence>
<dbReference type="InterPro" id="IPR008030">
    <property type="entry name" value="NmrA-like"/>
</dbReference>
<gene>
    <name evidence="2" type="ORF">QQ020_12630</name>
</gene>
<name>A0ABT8L5A6_9BACT</name>
<keyword evidence="3" id="KW-1185">Reference proteome</keyword>
<sequence length="347" mass="39179">MIQNKSRDMHETEHDAIDTHRVSLKLSPTAVALHLRSKLQRRRMAKDLAETQGNDYKCARFHLTLKINYKHMKENKILVLGGTGKTGRRVAEKLTGLGKAVRVGSRSEKPPFDWENQETWNDTLEGMNAVYITFQPDLAVPGASETIEAFTSLAVKKGLQKMVLLSGRGEKEAQVCEQIVMDAGIDWTIVRASWFNQNFSESFLLDPILAGQIALPRGETLEPFVDTDDIADVVVASLLEDQHDGKIYELTGPRLLTFKQITAEISKATGRDIKFKPLSIDEYKNMLREHQIPEDFLWLIDYLFTEVLDGRNSSVTDDIEKVLGRKAKDFSEYARETVAAGIWEPAN</sequence>
<proteinExistence type="predicted"/>
<dbReference type="Pfam" id="PF05368">
    <property type="entry name" value="NmrA"/>
    <property type="match status" value="1"/>
</dbReference>
<dbReference type="RefSeq" id="WP_346758220.1">
    <property type="nucleotide sequence ID" value="NZ_JAUJEB010000001.1"/>
</dbReference>
<dbReference type="PANTHER" id="PTHR43162:SF1">
    <property type="entry name" value="PRESTALK A DIFFERENTIATION PROTEIN A"/>
    <property type="match status" value="1"/>
</dbReference>
<dbReference type="Proteomes" id="UP001172083">
    <property type="component" value="Unassembled WGS sequence"/>
</dbReference>
<dbReference type="InterPro" id="IPR036291">
    <property type="entry name" value="NAD(P)-bd_dom_sf"/>
</dbReference>
<dbReference type="EMBL" id="JAUJEB010000001">
    <property type="protein sequence ID" value="MDN5212903.1"/>
    <property type="molecule type" value="Genomic_DNA"/>
</dbReference>
<evidence type="ECO:0000259" key="1">
    <source>
        <dbReference type="Pfam" id="PF05368"/>
    </source>
</evidence>
<feature type="domain" description="NmrA-like" evidence="1">
    <location>
        <begin position="177"/>
        <end position="333"/>
    </location>
</feature>
<accession>A0ABT8L5A6</accession>
<dbReference type="SUPFAM" id="SSF51735">
    <property type="entry name" value="NAD(P)-binding Rossmann-fold domains"/>
    <property type="match status" value="1"/>
</dbReference>
<evidence type="ECO:0000313" key="3">
    <source>
        <dbReference type="Proteomes" id="UP001172083"/>
    </source>
</evidence>
<protein>
    <submittedName>
        <fullName evidence="2">NmrA family NAD(P)-binding protein</fullName>
    </submittedName>
</protein>
<organism evidence="2 3">
    <name type="scientific">Agaribacillus aureus</name>
    <dbReference type="NCBI Taxonomy" id="3051825"/>
    <lineage>
        <taxon>Bacteria</taxon>
        <taxon>Pseudomonadati</taxon>
        <taxon>Bacteroidota</taxon>
        <taxon>Cytophagia</taxon>
        <taxon>Cytophagales</taxon>
        <taxon>Splendidivirgaceae</taxon>
        <taxon>Agaribacillus</taxon>
    </lineage>
</organism>
<dbReference type="Gene3D" id="3.40.50.720">
    <property type="entry name" value="NAD(P)-binding Rossmann-like Domain"/>
    <property type="match status" value="1"/>
</dbReference>
<comment type="caution">
    <text evidence="2">The sequence shown here is derived from an EMBL/GenBank/DDBJ whole genome shotgun (WGS) entry which is preliminary data.</text>
</comment>
<dbReference type="InterPro" id="IPR051604">
    <property type="entry name" value="Ergot_Alk_Oxidoreductase"/>
</dbReference>